<keyword evidence="3" id="KW-1185">Reference proteome</keyword>
<dbReference type="InterPro" id="IPR025207">
    <property type="entry name" value="Sim4_Fta4"/>
</dbReference>
<dbReference type="PANTHER" id="PTHR42040:SF1">
    <property type="entry name" value="INNER KINETOCHORE SUBUNIT FTA4"/>
    <property type="match status" value="1"/>
</dbReference>
<dbReference type="GO" id="GO:0031511">
    <property type="term" value="C:Mis6-Sim4 complex"/>
    <property type="evidence" value="ECO:0007669"/>
    <property type="project" value="InterPro"/>
</dbReference>
<proteinExistence type="predicted"/>
<evidence type="ECO:0000256" key="1">
    <source>
        <dbReference type="SAM" id="Coils"/>
    </source>
</evidence>
<dbReference type="AlphaFoldDB" id="A0A232LRG6"/>
<name>A0A232LRG6_9EURO</name>
<accession>A0A232LRG6</accession>
<reference evidence="2 3" key="1">
    <citation type="journal article" date="2015" name="Environ. Microbiol.">
        <title>Metagenome sequence of Elaphomyces granulatus from sporocarp tissue reveals Ascomycota ectomycorrhizal fingerprints of genome expansion and a Proteobacteria-rich microbiome.</title>
        <authorList>
            <person name="Quandt C.A."/>
            <person name="Kohler A."/>
            <person name="Hesse C.N."/>
            <person name="Sharpton T.J."/>
            <person name="Martin F."/>
            <person name="Spatafora J.W."/>
        </authorList>
    </citation>
    <scope>NUCLEOTIDE SEQUENCE [LARGE SCALE GENOMIC DNA]</scope>
    <source>
        <strain evidence="2 3">OSC145934</strain>
    </source>
</reference>
<evidence type="ECO:0008006" key="4">
    <source>
        <dbReference type="Google" id="ProtNLM"/>
    </source>
</evidence>
<evidence type="ECO:0000313" key="3">
    <source>
        <dbReference type="Proteomes" id="UP000243515"/>
    </source>
</evidence>
<dbReference type="EMBL" id="NPHW01005808">
    <property type="protein sequence ID" value="OXV06387.1"/>
    <property type="molecule type" value="Genomic_DNA"/>
</dbReference>
<dbReference type="OrthoDB" id="21214at2759"/>
<dbReference type="Proteomes" id="UP000243515">
    <property type="component" value="Unassembled WGS sequence"/>
</dbReference>
<dbReference type="Pfam" id="PF13093">
    <property type="entry name" value="FTA4"/>
    <property type="match status" value="1"/>
</dbReference>
<dbReference type="PANTHER" id="PTHR42040">
    <property type="entry name" value="INNER KINETOCHORE SUBUNIT FTA4"/>
    <property type="match status" value="1"/>
</dbReference>
<comment type="caution">
    <text evidence="2">The sequence shown here is derived from an EMBL/GenBank/DDBJ whole genome shotgun (WGS) entry which is preliminary data.</text>
</comment>
<feature type="coiled-coil region" evidence="1">
    <location>
        <begin position="131"/>
        <end position="158"/>
    </location>
</feature>
<evidence type="ECO:0000313" key="2">
    <source>
        <dbReference type="EMBL" id="OXV06387.1"/>
    </source>
</evidence>
<gene>
    <name evidence="2" type="ORF">Egran_05844</name>
</gene>
<protein>
    <recommendedName>
        <fullName evidence="4">Kinetochore protein fta4</fullName>
    </recommendedName>
</protein>
<organism evidence="2 3">
    <name type="scientific">Elaphomyces granulatus</name>
    <dbReference type="NCBI Taxonomy" id="519963"/>
    <lineage>
        <taxon>Eukaryota</taxon>
        <taxon>Fungi</taxon>
        <taxon>Dikarya</taxon>
        <taxon>Ascomycota</taxon>
        <taxon>Pezizomycotina</taxon>
        <taxon>Eurotiomycetes</taxon>
        <taxon>Eurotiomycetidae</taxon>
        <taxon>Eurotiales</taxon>
        <taxon>Elaphomycetaceae</taxon>
        <taxon>Elaphomyces</taxon>
    </lineage>
</organism>
<sequence length="233" mass="26594">MASSRTISESKSSFIRSQIRILSERLEPEEGWEDYGPQSEDLSEKVVEEALQKLNAIIKQHNRVVYSSQAAHHIARQIESLYWASLNQGTRDLKSPEEGVAKGTDLSNHMSIEKLPVQWEGQDEEGDKSRYQQLRARLLELDLQRQKQQRRLAQYKQLEVLLTAFKDPSKNIQPNLVTKDGELGQELDRMRMLVARVAGRVGQSRQMHQIEDPTTILPADPNQKLAAVLDMAP</sequence>
<keyword evidence="1" id="KW-0175">Coiled coil</keyword>